<feature type="domain" description="LpxI N-terminal" evidence="2">
    <location>
        <begin position="23"/>
        <end position="148"/>
    </location>
</feature>
<dbReference type="Gene3D" id="3.40.50.20">
    <property type="match status" value="1"/>
</dbReference>
<evidence type="ECO:0000313" key="3">
    <source>
        <dbReference type="EMBL" id="RII40814.1"/>
    </source>
</evidence>
<dbReference type="InterPro" id="IPR041255">
    <property type="entry name" value="LpxI_N"/>
</dbReference>
<dbReference type="Pfam" id="PF06230">
    <property type="entry name" value="LpxI_C"/>
    <property type="match status" value="1"/>
</dbReference>
<dbReference type="PANTHER" id="PTHR39962">
    <property type="entry name" value="BLL4848 PROTEIN"/>
    <property type="match status" value="1"/>
</dbReference>
<proteinExistence type="predicted"/>
<dbReference type="InterPro" id="IPR043167">
    <property type="entry name" value="LpxI_C_sf"/>
</dbReference>
<organism evidence="3 4">
    <name type="scientific">Pseudooceanicola sediminis</name>
    <dbReference type="NCBI Taxonomy" id="2211117"/>
    <lineage>
        <taxon>Bacteria</taxon>
        <taxon>Pseudomonadati</taxon>
        <taxon>Pseudomonadota</taxon>
        <taxon>Alphaproteobacteria</taxon>
        <taxon>Rhodobacterales</taxon>
        <taxon>Paracoccaceae</taxon>
        <taxon>Pseudooceanicola</taxon>
    </lineage>
</organism>
<gene>
    <name evidence="3" type="ORF">DL237_01265</name>
</gene>
<evidence type="ECO:0000313" key="4">
    <source>
        <dbReference type="Proteomes" id="UP000265848"/>
    </source>
</evidence>
<name>A0A399J646_9RHOB</name>
<dbReference type="Proteomes" id="UP000265848">
    <property type="component" value="Unassembled WGS sequence"/>
</dbReference>
<dbReference type="PANTHER" id="PTHR39962:SF1">
    <property type="entry name" value="LPXI FAMILY PROTEIN"/>
    <property type="match status" value="1"/>
</dbReference>
<dbReference type="InterPro" id="IPR053174">
    <property type="entry name" value="LpxI"/>
</dbReference>
<evidence type="ECO:0000259" key="2">
    <source>
        <dbReference type="Pfam" id="PF17930"/>
    </source>
</evidence>
<comment type="caution">
    <text evidence="3">The sequence shown here is derived from an EMBL/GenBank/DDBJ whole genome shotgun (WGS) entry which is preliminary data.</text>
</comment>
<dbReference type="Gene3D" id="3.40.140.80">
    <property type="match status" value="1"/>
</dbReference>
<dbReference type="EMBL" id="QWJJ01000001">
    <property type="protein sequence ID" value="RII40814.1"/>
    <property type="molecule type" value="Genomic_DNA"/>
</dbReference>
<reference evidence="3 4" key="1">
    <citation type="submission" date="2018-08" db="EMBL/GenBank/DDBJ databases">
        <title>Pseudooceanicola sediminis CY03 in the family Rhodobacteracea.</title>
        <authorList>
            <person name="Zhang Y.-J."/>
        </authorList>
    </citation>
    <scope>NUCLEOTIDE SEQUENCE [LARGE SCALE GENOMIC DNA]</scope>
    <source>
        <strain evidence="3 4">CY03</strain>
    </source>
</reference>
<evidence type="ECO:0000259" key="1">
    <source>
        <dbReference type="Pfam" id="PF06230"/>
    </source>
</evidence>
<protein>
    <submittedName>
        <fullName evidence="3">LpxI family protein</fullName>
    </submittedName>
</protein>
<sequence>MPGRRKTAASGNATDQGGAVQGRLGIIAGGGTLPVLLADAYPDAYCLTFEGTDCALPDEILTRYRYEKLGSVFTALRAEGITRIVMAGATTRPHLDMKQLDFTVMSLAPRVMKAMGTGRDDALLRLVISVFEEQGFSVVGAHDLLPALTASAGLLSGAPLSKEARVDSARGRDILEGLAPLDVSQGCVVAGGLCLGIETIQGTDAMLRFVAQTPDRLRRGRGVLCKFPKSGQDLRVDMPAIGPDTLRRAAEAGLEGIVIAAGRVLLIDRDVLLPLADELGLTILAEEV</sequence>
<dbReference type="Pfam" id="PF17930">
    <property type="entry name" value="LpxI_N"/>
    <property type="match status" value="1"/>
</dbReference>
<keyword evidence="4" id="KW-1185">Reference proteome</keyword>
<dbReference type="OrthoDB" id="9789836at2"/>
<dbReference type="InterPro" id="IPR010415">
    <property type="entry name" value="LpxI_C"/>
</dbReference>
<dbReference type="AlphaFoldDB" id="A0A399J646"/>
<accession>A0A399J646</accession>
<feature type="domain" description="LpxI C-terminal" evidence="1">
    <location>
        <begin position="152"/>
        <end position="283"/>
    </location>
</feature>